<feature type="domain" description="C2H2-type" evidence="6">
    <location>
        <begin position="65"/>
        <end position="95"/>
    </location>
</feature>
<protein>
    <recommendedName>
        <fullName evidence="6">C2H2-type domain-containing protein</fullName>
    </recommendedName>
</protein>
<dbReference type="GO" id="GO:0000978">
    <property type="term" value="F:RNA polymerase II cis-regulatory region sequence-specific DNA binding"/>
    <property type="evidence" value="ECO:0007669"/>
    <property type="project" value="TreeGrafter"/>
</dbReference>
<name>A0AAD7EHX9_9AGAR</name>
<evidence type="ECO:0000259" key="6">
    <source>
        <dbReference type="PROSITE" id="PS50157"/>
    </source>
</evidence>
<evidence type="ECO:0000313" key="8">
    <source>
        <dbReference type="Proteomes" id="UP001218218"/>
    </source>
</evidence>
<organism evidence="7 8">
    <name type="scientific">Mycena albidolilacea</name>
    <dbReference type="NCBI Taxonomy" id="1033008"/>
    <lineage>
        <taxon>Eukaryota</taxon>
        <taxon>Fungi</taxon>
        <taxon>Dikarya</taxon>
        <taxon>Basidiomycota</taxon>
        <taxon>Agaricomycotina</taxon>
        <taxon>Agaricomycetes</taxon>
        <taxon>Agaricomycetidae</taxon>
        <taxon>Agaricales</taxon>
        <taxon>Marasmiineae</taxon>
        <taxon>Mycenaceae</taxon>
        <taxon>Mycena</taxon>
    </lineage>
</organism>
<dbReference type="AlphaFoldDB" id="A0AAD7EHX9"/>
<evidence type="ECO:0000256" key="4">
    <source>
        <dbReference type="ARBA" id="ARBA00022833"/>
    </source>
</evidence>
<keyword evidence="8" id="KW-1185">Reference proteome</keyword>
<sequence>MPGRAPYYDDALRARKNSATPLPVPVPNLIKKSRGRHVPAVALPAANAVGGGGGGGGAGGAERSFVCAVEGCGKCFVRGEHLKRHVRSIHTHDKLYRCPHDGCGKAFSRRDNLAQHTRVHLPVQAVARLSPCRPWRRSSPDHSCIRLDSTRL</sequence>
<evidence type="ECO:0000256" key="3">
    <source>
        <dbReference type="ARBA" id="ARBA00022771"/>
    </source>
</evidence>
<dbReference type="PANTHER" id="PTHR14003:SF19">
    <property type="entry name" value="YY2 TRANSCRIPTION FACTOR"/>
    <property type="match status" value="1"/>
</dbReference>
<dbReference type="GO" id="GO:0005667">
    <property type="term" value="C:transcription regulator complex"/>
    <property type="evidence" value="ECO:0007669"/>
    <property type="project" value="TreeGrafter"/>
</dbReference>
<dbReference type="InterPro" id="IPR013087">
    <property type="entry name" value="Znf_C2H2_type"/>
</dbReference>
<dbReference type="GO" id="GO:0008270">
    <property type="term" value="F:zinc ion binding"/>
    <property type="evidence" value="ECO:0007669"/>
    <property type="project" value="UniProtKB-KW"/>
</dbReference>
<dbReference type="GO" id="GO:0000785">
    <property type="term" value="C:chromatin"/>
    <property type="evidence" value="ECO:0007669"/>
    <property type="project" value="TreeGrafter"/>
</dbReference>
<dbReference type="InterPro" id="IPR036236">
    <property type="entry name" value="Znf_C2H2_sf"/>
</dbReference>
<proteinExistence type="predicted"/>
<dbReference type="SUPFAM" id="SSF57667">
    <property type="entry name" value="beta-beta-alpha zinc fingers"/>
    <property type="match status" value="1"/>
</dbReference>
<reference evidence="7" key="1">
    <citation type="submission" date="2023-03" db="EMBL/GenBank/DDBJ databases">
        <title>Massive genome expansion in bonnet fungi (Mycena s.s.) driven by repeated elements and novel gene families across ecological guilds.</title>
        <authorList>
            <consortium name="Lawrence Berkeley National Laboratory"/>
            <person name="Harder C.B."/>
            <person name="Miyauchi S."/>
            <person name="Viragh M."/>
            <person name="Kuo A."/>
            <person name="Thoen E."/>
            <person name="Andreopoulos B."/>
            <person name="Lu D."/>
            <person name="Skrede I."/>
            <person name="Drula E."/>
            <person name="Henrissat B."/>
            <person name="Morin E."/>
            <person name="Kohler A."/>
            <person name="Barry K."/>
            <person name="LaButti K."/>
            <person name="Morin E."/>
            <person name="Salamov A."/>
            <person name="Lipzen A."/>
            <person name="Mereny Z."/>
            <person name="Hegedus B."/>
            <person name="Baldrian P."/>
            <person name="Stursova M."/>
            <person name="Weitz H."/>
            <person name="Taylor A."/>
            <person name="Grigoriev I.V."/>
            <person name="Nagy L.G."/>
            <person name="Martin F."/>
            <person name="Kauserud H."/>
        </authorList>
    </citation>
    <scope>NUCLEOTIDE SEQUENCE</scope>
    <source>
        <strain evidence="7">CBHHK002</strain>
    </source>
</reference>
<dbReference type="GO" id="GO:0000981">
    <property type="term" value="F:DNA-binding transcription factor activity, RNA polymerase II-specific"/>
    <property type="evidence" value="ECO:0007669"/>
    <property type="project" value="UniProtKB-ARBA"/>
</dbReference>
<dbReference type="Gene3D" id="3.30.160.60">
    <property type="entry name" value="Classic Zinc Finger"/>
    <property type="match status" value="2"/>
</dbReference>
<evidence type="ECO:0000256" key="2">
    <source>
        <dbReference type="ARBA" id="ARBA00022737"/>
    </source>
</evidence>
<dbReference type="PROSITE" id="PS50157">
    <property type="entry name" value="ZINC_FINGER_C2H2_2"/>
    <property type="match status" value="2"/>
</dbReference>
<accession>A0AAD7EHX9</accession>
<keyword evidence="3 5" id="KW-0863">Zinc-finger</keyword>
<evidence type="ECO:0000256" key="5">
    <source>
        <dbReference type="PROSITE-ProRule" id="PRU00042"/>
    </source>
</evidence>
<dbReference type="GO" id="GO:0031519">
    <property type="term" value="C:PcG protein complex"/>
    <property type="evidence" value="ECO:0007669"/>
    <property type="project" value="TreeGrafter"/>
</dbReference>
<keyword evidence="4" id="KW-0862">Zinc</keyword>
<dbReference type="SMART" id="SM00355">
    <property type="entry name" value="ZnF_C2H2"/>
    <property type="match status" value="2"/>
</dbReference>
<evidence type="ECO:0000256" key="1">
    <source>
        <dbReference type="ARBA" id="ARBA00022723"/>
    </source>
</evidence>
<dbReference type="FunFam" id="3.30.160.60:FF:000125">
    <property type="entry name" value="Putative zinc finger protein 143"/>
    <property type="match status" value="1"/>
</dbReference>
<dbReference type="FunFam" id="3.30.160.60:FF:000072">
    <property type="entry name" value="zinc finger protein 143 isoform X1"/>
    <property type="match status" value="1"/>
</dbReference>
<comment type="caution">
    <text evidence="7">The sequence shown here is derived from an EMBL/GenBank/DDBJ whole genome shotgun (WGS) entry which is preliminary data.</text>
</comment>
<dbReference type="Pfam" id="PF00096">
    <property type="entry name" value="zf-C2H2"/>
    <property type="match status" value="2"/>
</dbReference>
<feature type="domain" description="C2H2-type" evidence="6">
    <location>
        <begin position="96"/>
        <end position="125"/>
    </location>
</feature>
<dbReference type="EMBL" id="JARIHO010000041">
    <property type="protein sequence ID" value="KAJ7327515.1"/>
    <property type="molecule type" value="Genomic_DNA"/>
</dbReference>
<dbReference type="PANTHER" id="PTHR14003">
    <property type="entry name" value="TRANSCRIPTIONAL REPRESSOR PROTEIN YY"/>
    <property type="match status" value="1"/>
</dbReference>
<evidence type="ECO:0000313" key="7">
    <source>
        <dbReference type="EMBL" id="KAJ7327515.1"/>
    </source>
</evidence>
<keyword evidence="1" id="KW-0479">Metal-binding</keyword>
<keyword evidence="2" id="KW-0677">Repeat</keyword>
<dbReference type="Proteomes" id="UP001218218">
    <property type="component" value="Unassembled WGS sequence"/>
</dbReference>
<gene>
    <name evidence="7" type="ORF">DFH08DRAFT_710210</name>
</gene>
<dbReference type="PROSITE" id="PS00028">
    <property type="entry name" value="ZINC_FINGER_C2H2_1"/>
    <property type="match status" value="2"/>
</dbReference>